<sequence>MNITTTIRTKVNRMDTGDVFTYDSLAIPQSGLTAAAKALSRLVKEGTIRRYKNGLYYKPKTTVFGEVKPREEVLLQNYLFEDGKQIAYVTGVRLYNQLGLTSQISNVIKVASKDKQIKTTIGNIKVKPSKSYVEVTKNNVPLLQILDVIKDFNSIPDFNKEQGITFLEEKINNLSYSDKNKMVSFAKKYPPKVRALVGAILENLDMDELSNSLKDSINYLSLYEFGITKKILPTIKNWNVA</sequence>
<dbReference type="RefSeq" id="WP_208234511.1">
    <property type="nucleotide sequence ID" value="NZ_JAGEVG010000016.1"/>
</dbReference>
<dbReference type="Proteomes" id="UP000681315">
    <property type="component" value="Unassembled WGS sequence"/>
</dbReference>
<reference evidence="1 2" key="1">
    <citation type="submission" date="2021-03" db="EMBL/GenBank/DDBJ databases">
        <title>Gelidibacter sp. nov., isolated from costal sediment.</title>
        <authorList>
            <person name="Lun K.-Y."/>
        </authorList>
    </citation>
    <scope>NUCLEOTIDE SEQUENCE [LARGE SCALE GENOMIC DNA]</scope>
    <source>
        <strain evidence="1 2">DF109</strain>
    </source>
</reference>
<evidence type="ECO:0000313" key="2">
    <source>
        <dbReference type="Proteomes" id="UP000681315"/>
    </source>
</evidence>
<name>A0ABS3SUL3_9FLAO</name>
<evidence type="ECO:0000313" key="1">
    <source>
        <dbReference type="EMBL" id="MBO3099403.1"/>
    </source>
</evidence>
<dbReference type="InterPro" id="IPR045738">
    <property type="entry name" value="DUF6088"/>
</dbReference>
<accession>A0ABS3SUL3</accession>
<dbReference type="Pfam" id="PF19570">
    <property type="entry name" value="DUF6088"/>
    <property type="match status" value="1"/>
</dbReference>
<keyword evidence="2" id="KW-1185">Reference proteome</keyword>
<dbReference type="EMBL" id="JAGEVG010000016">
    <property type="protein sequence ID" value="MBO3099403.1"/>
    <property type="molecule type" value="Genomic_DNA"/>
</dbReference>
<protein>
    <submittedName>
        <fullName evidence="1">Type IV toxin-antitoxin system AbiEi family antitoxin domain-containing protein</fullName>
    </submittedName>
</protein>
<organism evidence="1 2">
    <name type="scientific">Gelidibacter pelagius</name>
    <dbReference type="NCBI Taxonomy" id="2819985"/>
    <lineage>
        <taxon>Bacteria</taxon>
        <taxon>Pseudomonadati</taxon>
        <taxon>Bacteroidota</taxon>
        <taxon>Flavobacteriia</taxon>
        <taxon>Flavobacteriales</taxon>
        <taxon>Flavobacteriaceae</taxon>
        <taxon>Gelidibacter</taxon>
    </lineage>
</organism>
<comment type="caution">
    <text evidence="1">The sequence shown here is derived from an EMBL/GenBank/DDBJ whole genome shotgun (WGS) entry which is preliminary data.</text>
</comment>
<proteinExistence type="predicted"/>
<gene>
    <name evidence="1" type="ORF">J4051_14075</name>
</gene>